<protein>
    <recommendedName>
        <fullName evidence="5">NAC domain-containing protein</fullName>
    </recommendedName>
</protein>
<dbReference type="InterPro" id="IPR003441">
    <property type="entry name" value="NAC-dom"/>
</dbReference>
<sequence length="229" mass="26088">MSHLPVWTRAMIPPGHHFLPTDVEIIESYLLRWSKGLPLPVNDLILEADIYGPRADPHLVFPDTTDPRWDFVSEKPSPDGTIITVKRVAYVLTKLSKINRDKTRIARRAGPGKWNGQTCPREIHDERQLLIGCMRMFTYEPSIRERREAGDHWIMHEYSLAGASLDDERLKHTKYVILDENNAAAIVVPFGYDGAWHGKSRMSSDVNENNTDIVLPFDDATDMEHGGFA</sequence>
<dbReference type="InterPro" id="IPR036093">
    <property type="entry name" value="NAC_dom_sf"/>
</dbReference>
<keyword evidence="4" id="KW-0539">Nucleus</keyword>
<keyword evidence="2" id="KW-0238">DNA-binding</keyword>
<evidence type="ECO:0000256" key="3">
    <source>
        <dbReference type="ARBA" id="ARBA00023163"/>
    </source>
</evidence>
<accession>A0A9N7NSA0</accession>
<evidence type="ECO:0000256" key="1">
    <source>
        <dbReference type="ARBA" id="ARBA00023015"/>
    </source>
</evidence>
<evidence type="ECO:0000256" key="4">
    <source>
        <dbReference type="ARBA" id="ARBA00023242"/>
    </source>
</evidence>
<dbReference type="SUPFAM" id="SSF101941">
    <property type="entry name" value="NAC domain"/>
    <property type="match status" value="1"/>
</dbReference>
<dbReference type="Gene3D" id="2.170.150.80">
    <property type="entry name" value="NAC domain"/>
    <property type="match status" value="1"/>
</dbReference>
<comment type="caution">
    <text evidence="6">The sequence shown here is derived from an EMBL/GenBank/DDBJ whole genome shotgun (WGS) entry which is preliminary data.</text>
</comment>
<proteinExistence type="predicted"/>
<dbReference type="Pfam" id="PF02365">
    <property type="entry name" value="NAM"/>
    <property type="match status" value="1"/>
</dbReference>
<gene>
    <name evidence="6" type="ORF">SHERM_02345</name>
</gene>
<dbReference type="GO" id="GO:0006355">
    <property type="term" value="P:regulation of DNA-templated transcription"/>
    <property type="evidence" value="ECO:0007669"/>
    <property type="project" value="InterPro"/>
</dbReference>
<feature type="domain" description="NAC" evidence="5">
    <location>
        <begin position="12"/>
        <end position="183"/>
    </location>
</feature>
<dbReference type="GO" id="GO:0003677">
    <property type="term" value="F:DNA binding"/>
    <property type="evidence" value="ECO:0007669"/>
    <property type="project" value="UniProtKB-KW"/>
</dbReference>
<keyword evidence="7" id="KW-1185">Reference proteome</keyword>
<evidence type="ECO:0000259" key="5">
    <source>
        <dbReference type="PROSITE" id="PS51005"/>
    </source>
</evidence>
<evidence type="ECO:0000313" key="6">
    <source>
        <dbReference type="EMBL" id="CAA0834530.1"/>
    </source>
</evidence>
<dbReference type="AlphaFoldDB" id="A0A9N7NSA0"/>
<keyword evidence="1" id="KW-0805">Transcription regulation</keyword>
<dbReference type="PANTHER" id="PTHR31719">
    <property type="entry name" value="NAC TRANSCRIPTION FACTOR 56"/>
    <property type="match status" value="1"/>
</dbReference>
<evidence type="ECO:0000313" key="7">
    <source>
        <dbReference type="Proteomes" id="UP001153555"/>
    </source>
</evidence>
<organism evidence="6 7">
    <name type="scientific">Striga hermonthica</name>
    <name type="common">Purple witchweed</name>
    <name type="synonym">Buchnera hermonthica</name>
    <dbReference type="NCBI Taxonomy" id="68872"/>
    <lineage>
        <taxon>Eukaryota</taxon>
        <taxon>Viridiplantae</taxon>
        <taxon>Streptophyta</taxon>
        <taxon>Embryophyta</taxon>
        <taxon>Tracheophyta</taxon>
        <taxon>Spermatophyta</taxon>
        <taxon>Magnoliopsida</taxon>
        <taxon>eudicotyledons</taxon>
        <taxon>Gunneridae</taxon>
        <taxon>Pentapetalae</taxon>
        <taxon>asterids</taxon>
        <taxon>lamiids</taxon>
        <taxon>Lamiales</taxon>
        <taxon>Orobanchaceae</taxon>
        <taxon>Buchnereae</taxon>
        <taxon>Striga</taxon>
    </lineage>
</organism>
<dbReference type="Proteomes" id="UP001153555">
    <property type="component" value="Unassembled WGS sequence"/>
</dbReference>
<reference evidence="6" key="1">
    <citation type="submission" date="2019-12" db="EMBL/GenBank/DDBJ databases">
        <authorList>
            <person name="Scholes J."/>
        </authorList>
    </citation>
    <scope>NUCLEOTIDE SEQUENCE</scope>
</reference>
<dbReference type="EMBL" id="CACSLK010028053">
    <property type="protein sequence ID" value="CAA0834530.1"/>
    <property type="molecule type" value="Genomic_DNA"/>
</dbReference>
<name>A0A9N7NSA0_STRHE</name>
<evidence type="ECO:0000256" key="2">
    <source>
        <dbReference type="ARBA" id="ARBA00023125"/>
    </source>
</evidence>
<dbReference type="PANTHER" id="PTHR31719:SF43">
    <property type="entry name" value="NAC TRANSCRIPTION FACTOR 56"/>
    <property type="match status" value="1"/>
</dbReference>
<dbReference type="PROSITE" id="PS51005">
    <property type="entry name" value="NAC"/>
    <property type="match status" value="1"/>
</dbReference>
<dbReference type="OrthoDB" id="1622899at2759"/>
<keyword evidence="3" id="KW-0804">Transcription</keyword>